<sequence length="127" mass="14067">MEVAVVMQTWPGAGQTGLRRLTTKTLFMHHVIGFVCWASSSLWPESLARHIDCALVNSIRFDSFRLHSISASISYSSRTGMFRAPRSTVADKLKLRLCSGALKRQIAAAYTLTSCGMQNMPSSLDDR</sequence>
<protein>
    <submittedName>
        <fullName evidence="1">HDC15209</fullName>
    </submittedName>
</protein>
<dbReference type="AlphaFoldDB" id="Q6IJC5"/>
<organism evidence="1">
    <name type="scientific">Drosophila melanogaster</name>
    <name type="common">Fruit fly</name>
    <dbReference type="NCBI Taxonomy" id="7227"/>
    <lineage>
        <taxon>Eukaryota</taxon>
        <taxon>Metazoa</taxon>
        <taxon>Ecdysozoa</taxon>
        <taxon>Arthropoda</taxon>
        <taxon>Hexapoda</taxon>
        <taxon>Insecta</taxon>
        <taxon>Pterygota</taxon>
        <taxon>Neoptera</taxon>
        <taxon>Endopterygota</taxon>
        <taxon>Diptera</taxon>
        <taxon>Brachycera</taxon>
        <taxon>Muscomorpha</taxon>
        <taxon>Ephydroidea</taxon>
        <taxon>Drosophilidae</taxon>
        <taxon>Drosophila</taxon>
        <taxon>Sophophora</taxon>
    </lineage>
</organism>
<reference evidence="1" key="1">
    <citation type="journal article" date="2003" name="Genome Biol.">
        <title>An integrated gene annotation and transcriptional profiling approach towards the full gene content of the Drosophila genome.</title>
        <authorList>
            <person name="Hild M."/>
            <person name="Beckmann B."/>
            <person name="Haas S.A."/>
            <person name="Koch B."/>
            <person name="Solovyev V."/>
            <person name="Busold C."/>
            <person name="Fellenberg K."/>
            <person name="Boutros M."/>
            <person name="Vingron M."/>
            <person name="Sauer F."/>
            <person name="Hoheisel J.D."/>
            <person name="Paro R."/>
        </authorList>
    </citation>
    <scope>NUCLEOTIDE SEQUENCE</scope>
</reference>
<evidence type="ECO:0000313" key="1">
    <source>
        <dbReference type="EMBL" id="DAA04296.1"/>
    </source>
</evidence>
<dbReference type="EMBL" id="BK002791">
    <property type="protein sequence ID" value="DAA04296.1"/>
    <property type="molecule type" value="Genomic_DNA"/>
</dbReference>
<name>Q6IJC5_DROME</name>
<proteinExistence type="predicted"/>
<gene>
    <name evidence="1" type="ORF">HDC15209</name>
</gene>
<accession>Q6IJC5</accession>